<evidence type="ECO:0000256" key="9">
    <source>
        <dbReference type="SAM" id="MobiDB-lite"/>
    </source>
</evidence>
<keyword evidence="4" id="KW-0547">Nucleotide-binding</keyword>
<organism evidence="11 12">
    <name type="scientific">Microbacterium allomyrinae</name>
    <dbReference type="NCBI Taxonomy" id="2830666"/>
    <lineage>
        <taxon>Bacteria</taxon>
        <taxon>Bacillati</taxon>
        <taxon>Actinomycetota</taxon>
        <taxon>Actinomycetes</taxon>
        <taxon>Micrococcales</taxon>
        <taxon>Microbacteriaceae</taxon>
        <taxon>Microbacterium</taxon>
    </lineage>
</organism>
<keyword evidence="10" id="KW-0812">Transmembrane</keyword>
<evidence type="ECO:0000256" key="2">
    <source>
        <dbReference type="ARBA" id="ARBA00011903"/>
    </source>
</evidence>
<dbReference type="Gene3D" id="3.40.50.300">
    <property type="entry name" value="P-loop containing nucleotide triphosphate hydrolases"/>
    <property type="match status" value="1"/>
</dbReference>
<dbReference type="SUPFAM" id="SSF52540">
    <property type="entry name" value="P-loop containing nucleoside triphosphate hydrolases"/>
    <property type="match status" value="1"/>
</dbReference>
<evidence type="ECO:0000256" key="4">
    <source>
        <dbReference type="ARBA" id="ARBA00022741"/>
    </source>
</evidence>
<name>A0A9X1LYG4_9MICO</name>
<dbReference type="InterPro" id="IPR033756">
    <property type="entry name" value="YlxH/NBP35"/>
</dbReference>
<dbReference type="GO" id="GO:0005886">
    <property type="term" value="C:plasma membrane"/>
    <property type="evidence" value="ECO:0007669"/>
    <property type="project" value="UniProtKB-ARBA"/>
</dbReference>
<dbReference type="GO" id="GO:0042802">
    <property type="term" value="F:identical protein binding"/>
    <property type="evidence" value="ECO:0007669"/>
    <property type="project" value="UniProtKB-ARBA"/>
</dbReference>
<dbReference type="InterPro" id="IPR005702">
    <property type="entry name" value="Wzc-like_C"/>
</dbReference>
<protein>
    <recommendedName>
        <fullName evidence="2">non-specific protein-tyrosine kinase</fullName>
        <ecNumber evidence="2">2.7.10.2</ecNumber>
    </recommendedName>
</protein>
<dbReference type="InterPro" id="IPR027417">
    <property type="entry name" value="P-loop_NTPase"/>
</dbReference>
<keyword evidence="10" id="KW-1133">Transmembrane helix</keyword>
<evidence type="ECO:0000256" key="5">
    <source>
        <dbReference type="ARBA" id="ARBA00022777"/>
    </source>
</evidence>
<evidence type="ECO:0000256" key="7">
    <source>
        <dbReference type="ARBA" id="ARBA00023137"/>
    </source>
</evidence>
<keyword evidence="10" id="KW-0472">Membrane</keyword>
<comment type="catalytic activity">
    <reaction evidence="8">
        <text>L-tyrosyl-[protein] + ATP = O-phospho-L-tyrosyl-[protein] + ADP + H(+)</text>
        <dbReference type="Rhea" id="RHEA:10596"/>
        <dbReference type="Rhea" id="RHEA-COMP:10136"/>
        <dbReference type="Rhea" id="RHEA-COMP:20101"/>
        <dbReference type="ChEBI" id="CHEBI:15378"/>
        <dbReference type="ChEBI" id="CHEBI:30616"/>
        <dbReference type="ChEBI" id="CHEBI:46858"/>
        <dbReference type="ChEBI" id="CHEBI:61978"/>
        <dbReference type="ChEBI" id="CHEBI:456216"/>
        <dbReference type="EC" id="2.7.10.2"/>
    </reaction>
</comment>
<feature type="transmembrane region" description="Helical" evidence="10">
    <location>
        <begin position="12"/>
        <end position="34"/>
    </location>
</feature>
<dbReference type="AlphaFoldDB" id="A0A9X1LYG4"/>
<dbReference type="GO" id="GO:0004715">
    <property type="term" value="F:non-membrane spanning protein tyrosine kinase activity"/>
    <property type="evidence" value="ECO:0007669"/>
    <property type="project" value="UniProtKB-EC"/>
</dbReference>
<keyword evidence="6" id="KW-0067">ATP-binding</keyword>
<evidence type="ECO:0000256" key="6">
    <source>
        <dbReference type="ARBA" id="ARBA00022840"/>
    </source>
</evidence>
<comment type="caution">
    <text evidence="11">The sequence shown here is derived from an EMBL/GenBank/DDBJ whole genome shotgun (WGS) entry which is preliminary data.</text>
</comment>
<evidence type="ECO:0000256" key="10">
    <source>
        <dbReference type="SAM" id="Phobius"/>
    </source>
</evidence>
<keyword evidence="7" id="KW-0829">Tyrosine-protein kinase</keyword>
<keyword evidence="12" id="KW-1185">Reference proteome</keyword>
<gene>
    <name evidence="11" type="ORF">KEC57_17775</name>
</gene>
<dbReference type="Proteomes" id="UP001139354">
    <property type="component" value="Unassembled WGS sequence"/>
</dbReference>
<dbReference type="InterPro" id="IPR050445">
    <property type="entry name" value="Bact_polysacc_biosynth/exp"/>
</dbReference>
<feature type="region of interest" description="Disordered" evidence="9">
    <location>
        <begin position="451"/>
        <end position="476"/>
    </location>
</feature>
<keyword evidence="3 11" id="KW-0808">Transferase</keyword>
<evidence type="ECO:0000313" key="12">
    <source>
        <dbReference type="Proteomes" id="UP001139354"/>
    </source>
</evidence>
<dbReference type="EC" id="2.7.10.2" evidence="2"/>
<feature type="compositionally biased region" description="Basic and acidic residues" evidence="9">
    <location>
        <begin position="460"/>
        <end position="476"/>
    </location>
</feature>
<dbReference type="FunFam" id="3.40.50.300:FF:000527">
    <property type="entry name" value="Tyrosine-protein kinase etk"/>
    <property type="match status" value="1"/>
</dbReference>
<evidence type="ECO:0000256" key="8">
    <source>
        <dbReference type="ARBA" id="ARBA00051245"/>
    </source>
</evidence>
<keyword evidence="5" id="KW-0418">Kinase</keyword>
<dbReference type="CDD" id="cd05387">
    <property type="entry name" value="BY-kinase"/>
    <property type="match status" value="1"/>
</dbReference>
<evidence type="ECO:0000256" key="3">
    <source>
        <dbReference type="ARBA" id="ARBA00022679"/>
    </source>
</evidence>
<proteinExistence type="inferred from homology"/>
<dbReference type="GO" id="GO:0005524">
    <property type="term" value="F:ATP binding"/>
    <property type="evidence" value="ECO:0007669"/>
    <property type="project" value="UniProtKB-KW"/>
</dbReference>
<dbReference type="PANTHER" id="PTHR32309">
    <property type="entry name" value="TYROSINE-PROTEIN KINASE"/>
    <property type="match status" value="1"/>
</dbReference>
<dbReference type="RefSeq" id="WP_229386043.1">
    <property type="nucleotide sequence ID" value="NZ_JAGTTN010000009.1"/>
</dbReference>
<sequence length="476" mass="50280">MELREYLHLLRAHWIGIVLFTLLGLGVALGWTILQPRVYTATASGYVTASDLAAGEAGSSLVGDQLARSKVTSYLDIGSWRVVAESAIDELSLATTPEALVTKVSVANPLDTVVIHVSATASSPESARDLAEAWIRGMTAAIDEIEGDGTPGSAPVTLVPGDSARLPSSPSSPNLMLNVALGGVIGLALGVGYAVIRSVLDRRIRNADDIERETGASVVGTLPLERGLDTRREVLSFSTQQTAPQRFALTEALRELRANLQFMDVDHPPRSIVVTSPFAGDGKSTTAANLAMSLAAAGERVALVDADLRRPTMASLFRLPEGAGLTDVLTGTAAIQDVAYTIGESRNLLVLTAGRIPPNPSEVLGSQRMRDLITTLTTHGLVIIDSPPTLLVSDAAVLTAACDGALVIVSSGRTTIETLQKSLHNLEKVHGRVLGVVLNKAPRRHGRNDAYYSYSAQEPPPERDATVADVERTRAG</sequence>
<reference evidence="11" key="1">
    <citation type="submission" date="2021-04" db="EMBL/GenBank/DDBJ databases">
        <title>Microbacterium tenobrionis sp. nov. and Microbacterium allomyrinae sp. nov., isolated from larvae of Tenobrio molitor and Allomyrina dichotoma, respectively.</title>
        <authorList>
            <person name="Lee S.D."/>
        </authorList>
    </citation>
    <scope>NUCLEOTIDE SEQUENCE</scope>
    <source>
        <strain evidence="11">BWT-G7</strain>
    </source>
</reference>
<dbReference type="EMBL" id="JAGTTN010000009">
    <property type="protein sequence ID" value="MCC2034041.1"/>
    <property type="molecule type" value="Genomic_DNA"/>
</dbReference>
<dbReference type="PANTHER" id="PTHR32309:SF13">
    <property type="entry name" value="FERRIC ENTEROBACTIN TRANSPORT PROTEIN FEPE"/>
    <property type="match status" value="1"/>
</dbReference>
<dbReference type="Pfam" id="PF10609">
    <property type="entry name" value="ParA"/>
    <property type="match status" value="1"/>
</dbReference>
<comment type="similarity">
    <text evidence="1">Belongs to the CpsD/CapB family.</text>
</comment>
<feature type="transmembrane region" description="Helical" evidence="10">
    <location>
        <begin position="175"/>
        <end position="196"/>
    </location>
</feature>
<evidence type="ECO:0000313" key="11">
    <source>
        <dbReference type="EMBL" id="MCC2034041.1"/>
    </source>
</evidence>
<evidence type="ECO:0000256" key="1">
    <source>
        <dbReference type="ARBA" id="ARBA00007316"/>
    </source>
</evidence>
<dbReference type="NCBIfam" id="TIGR01007">
    <property type="entry name" value="eps_fam"/>
    <property type="match status" value="1"/>
</dbReference>
<accession>A0A9X1LYG4</accession>